<dbReference type="InterPro" id="IPR050237">
    <property type="entry name" value="ATP-dep_AMP-bd_enzyme"/>
</dbReference>
<dbReference type="CDD" id="cd04433">
    <property type="entry name" value="AFD_class_I"/>
    <property type="match status" value="1"/>
</dbReference>
<evidence type="ECO:0000259" key="2">
    <source>
        <dbReference type="Pfam" id="PF13193"/>
    </source>
</evidence>
<feature type="domain" description="AMP-binding enzyme C-terminal" evidence="2">
    <location>
        <begin position="480"/>
        <end position="557"/>
    </location>
</feature>
<comment type="caution">
    <text evidence="3">The sequence shown here is derived from an EMBL/GenBank/DDBJ whole genome shotgun (WGS) entry which is preliminary data.</text>
</comment>
<evidence type="ECO:0000259" key="1">
    <source>
        <dbReference type="Pfam" id="PF00501"/>
    </source>
</evidence>
<proteinExistence type="predicted"/>
<evidence type="ECO:0000313" key="3">
    <source>
        <dbReference type="EMBL" id="PYE12198.1"/>
    </source>
</evidence>
<name>A0A318RE30_WILLI</name>
<dbReference type="RefSeq" id="WP_245938200.1">
    <property type="nucleotide sequence ID" value="NZ_QJSP01000024.1"/>
</dbReference>
<reference evidence="3 4" key="1">
    <citation type="submission" date="2018-06" db="EMBL/GenBank/DDBJ databases">
        <title>Genomic Encyclopedia of Type Strains, Phase IV (KMG-IV): sequencing the most valuable type-strain genomes for metagenomic binning, comparative biology and taxonomic classification.</title>
        <authorList>
            <person name="Goeker M."/>
        </authorList>
    </citation>
    <scope>NUCLEOTIDE SEQUENCE [LARGE SCALE GENOMIC DNA]</scope>
    <source>
        <strain evidence="3 4">DSM 45521</strain>
    </source>
</reference>
<dbReference type="InterPro" id="IPR000873">
    <property type="entry name" value="AMP-dep_synth/lig_dom"/>
</dbReference>
<dbReference type="PROSITE" id="PS00455">
    <property type="entry name" value="AMP_BINDING"/>
    <property type="match status" value="1"/>
</dbReference>
<evidence type="ECO:0000313" key="4">
    <source>
        <dbReference type="Proteomes" id="UP000247591"/>
    </source>
</evidence>
<dbReference type="SUPFAM" id="SSF56801">
    <property type="entry name" value="Acetyl-CoA synthetase-like"/>
    <property type="match status" value="1"/>
</dbReference>
<dbReference type="Pfam" id="PF13193">
    <property type="entry name" value="AMP-binding_C"/>
    <property type="match status" value="1"/>
</dbReference>
<dbReference type="Gene3D" id="3.40.50.980">
    <property type="match status" value="2"/>
</dbReference>
<organism evidence="3 4">
    <name type="scientific">Williamsia limnetica</name>
    <dbReference type="NCBI Taxonomy" id="882452"/>
    <lineage>
        <taxon>Bacteria</taxon>
        <taxon>Bacillati</taxon>
        <taxon>Actinomycetota</taxon>
        <taxon>Actinomycetes</taxon>
        <taxon>Mycobacteriales</taxon>
        <taxon>Nocardiaceae</taxon>
        <taxon>Williamsia</taxon>
    </lineage>
</organism>
<dbReference type="PANTHER" id="PTHR43767">
    <property type="entry name" value="LONG-CHAIN-FATTY-ACID--COA LIGASE"/>
    <property type="match status" value="1"/>
</dbReference>
<sequence length="575" mass="61019">MSQGTVDTQSVVETYREIEQSLTAPGAPFEMTSTIVRGEPVRTYRNAESSLYDVFAALGRSGGDNLLVADGDTGYSYAEVFADADRLAAALAHDYGITTGDHVGVVMSNQYAYLVTLFAVLRAGGVGVLYNARSSTAELTAAMADVPSSVTVVDPRRIELVRNADQNTRLIVTQPCLDDLPDLPEILTRDHPDLPDPSADPDSTALILFTSGTSGAPKGVELTHRNMCNVVLNMRFVADTNIAFAANTYGLSVDEVRGFMPQISALLIFPLFHVSGLAALSSAMGSGGLIVTMDRWDPDRAADLIKQHAITLMSGPPMVVSDLMAIDGAEDKLGTLVNVVPGGQATPPNITAQIVSRLPNSRRSSGWGMTEVGGSVCTAGGDILGAFPETAGPMSPTMDVRVIGADGHEVPAGSAGELYLRGGLIMKGYFGRPDDTEAAFDGSWLRTGDIGYVDEYGLVYLVDRKKDLVITRGENISCVEVESVLAASDRFTEVAVFGVPDPRLGERLIAAVRPRTDEADISGDEVKAIVGATLNSQKIPDDVVIATAPLPRNATGKLLKRVLRQSYLDTHAGNR</sequence>
<dbReference type="Gene3D" id="3.30.300.30">
    <property type="match status" value="1"/>
</dbReference>
<keyword evidence="4" id="KW-1185">Reference proteome</keyword>
<dbReference type="PANTHER" id="PTHR43767:SF1">
    <property type="entry name" value="NONRIBOSOMAL PEPTIDE SYNTHASE PES1 (EUROFUNG)-RELATED"/>
    <property type="match status" value="1"/>
</dbReference>
<dbReference type="Gene3D" id="2.30.38.10">
    <property type="entry name" value="Luciferase, Domain 3"/>
    <property type="match status" value="1"/>
</dbReference>
<feature type="domain" description="AMP-dependent synthetase/ligase" evidence="1">
    <location>
        <begin position="67"/>
        <end position="430"/>
    </location>
</feature>
<protein>
    <submittedName>
        <fullName evidence="3">Acyl-CoA synthetase (AMP-forming)/AMP-acid ligase II</fullName>
    </submittedName>
</protein>
<dbReference type="AlphaFoldDB" id="A0A318RE30"/>
<dbReference type="GO" id="GO:0016878">
    <property type="term" value="F:acid-thiol ligase activity"/>
    <property type="evidence" value="ECO:0007669"/>
    <property type="project" value="UniProtKB-ARBA"/>
</dbReference>
<dbReference type="Proteomes" id="UP000247591">
    <property type="component" value="Unassembled WGS sequence"/>
</dbReference>
<keyword evidence="3" id="KW-0436">Ligase</keyword>
<accession>A0A318RE30</accession>
<dbReference type="InterPro" id="IPR045851">
    <property type="entry name" value="AMP-bd_C_sf"/>
</dbReference>
<dbReference type="InterPro" id="IPR020845">
    <property type="entry name" value="AMP-binding_CS"/>
</dbReference>
<dbReference type="EMBL" id="QJSP01000024">
    <property type="protein sequence ID" value="PYE12198.1"/>
    <property type="molecule type" value="Genomic_DNA"/>
</dbReference>
<gene>
    <name evidence="3" type="ORF">DFR67_12438</name>
</gene>
<dbReference type="InterPro" id="IPR025110">
    <property type="entry name" value="AMP-bd_C"/>
</dbReference>
<dbReference type="Pfam" id="PF00501">
    <property type="entry name" value="AMP-binding"/>
    <property type="match status" value="1"/>
</dbReference>